<sequence length="50" mass="5666">VLDIQRDEMKRWKIGEEKQEQGVIVAGENGEGNNLNPLHNLYGLTVDDDD</sequence>
<feature type="non-terminal residue" evidence="1">
    <location>
        <position position="1"/>
    </location>
</feature>
<dbReference type="AlphaFoldDB" id="A0A820CG06"/>
<evidence type="ECO:0000313" key="1">
    <source>
        <dbReference type="EMBL" id="CAF4221750.1"/>
    </source>
</evidence>
<protein>
    <submittedName>
        <fullName evidence="1">Uncharacterized protein</fullName>
    </submittedName>
</protein>
<comment type="caution">
    <text evidence="1">The sequence shown here is derived from an EMBL/GenBank/DDBJ whole genome shotgun (WGS) entry which is preliminary data.</text>
</comment>
<organism evidence="1 2">
    <name type="scientific">Adineta steineri</name>
    <dbReference type="NCBI Taxonomy" id="433720"/>
    <lineage>
        <taxon>Eukaryota</taxon>
        <taxon>Metazoa</taxon>
        <taxon>Spiralia</taxon>
        <taxon>Gnathifera</taxon>
        <taxon>Rotifera</taxon>
        <taxon>Eurotatoria</taxon>
        <taxon>Bdelloidea</taxon>
        <taxon>Adinetida</taxon>
        <taxon>Adinetidae</taxon>
        <taxon>Adineta</taxon>
    </lineage>
</organism>
<name>A0A820CG06_9BILA</name>
<proteinExistence type="predicted"/>
<gene>
    <name evidence="1" type="ORF">OXD698_LOCUS41913</name>
</gene>
<dbReference type="EMBL" id="CAJOAZ010010495">
    <property type="protein sequence ID" value="CAF4221750.1"/>
    <property type="molecule type" value="Genomic_DNA"/>
</dbReference>
<accession>A0A820CG06</accession>
<dbReference type="Proteomes" id="UP000663844">
    <property type="component" value="Unassembled WGS sequence"/>
</dbReference>
<reference evidence="1" key="1">
    <citation type="submission" date="2021-02" db="EMBL/GenBank/DDBJ databases">
        <authorList>
            <person name="Nowell W R."/>
        </authorList>
    </citation>
    <scope>NUCLEOTIDE SEQUENCE</scope>
</reference>
<evidence type="ECO:0000313" key="2">
    <source>
        <dbReference type="Proteomes" id="UP000663844"/>
    </source>
</evidence>